<name>A0A165QHP9_9APHY</name>
<feature type="domain" description="A-kinase anchor protein 7-like phosphoesterase" evidence="2">
    <location>
        <begin position="105"/>
        <end position="301"/>
    </location>
</feature>
<keyword evidence="4" id="KW-1185">Reference proteome</keyword>
<evidence type="ECO:0000259" key="2">
    <source>
        <dbReference type="Pfam" id="PF10469"/>
    </source>
</evidence>
<dbReference type="EMBL" id="KV429057">
    <property type="protein sequence ID" value="KZT69482.1"/>
    <property type="molecule type" value="Genomic_DNA"/>
</dbReference>
<reference evidence="3 4" key="1">
    <citation type="journal article" date="2016" name="Mol. Biol. Evol.">
        <title>Comparative Genomics of Early-Diverging Mushroom-Forming Fungi Provides Insights into the Origins of Lignocellulose Decay Capabilities.</title>
        <authorList>
            <person name="Nagy L.G."/>
            <person name="Riley R."/>
            <person name="Tritt A."/>
            <person name="Adam C."/>
            <person name="Daum C."/>
            <person name="Floudas D."/>
            <person name="Sun H."/>
            <person name="Yadav J.S."/>
            <person name="Pangilinan J."/>
            <person name="Larsson K.H."/>
            <person name="Matsuura K."/>
            <person name="Barry K."/>
            <person name="Labutti K."/>
            <person name="Kuo R."/>
            <person name="Ohm R.A."/>
            <person name="Bhattacharya S.S."/>
            <person name="Shirouzu T."/>
            <person name="Yoshinaga Y."/>
            <person name="Martin F.M."/>
            <person name="Grigoriev I.V."/>
            <person name="Hibbett D.S."/>
        </authorList>
    </citation>
    <scope>NUCLEOTIDE SEQUENCE [LARGE SCALE GENOMIC DNA]</scope>
    <source>
        <strain evidence="3 4">L-15889</strain>
    </source>
</reference>
<protein>
    <recommendedName>
        <fullName evidence="2">A-kinase anchor protein 7-like phosphoesterase domain-containing protein</fullName>
    </recommendedName>
</protein>
<dbReference type="GO" id="GO:0006307">
    <property type="term" value="P:DNA alkylation repair"/>
    <property type="evidence" value="ECO:0007669"/>
    <property type="project" value="InterPro"/>
</dbReference>
<organism evidence="3 4">
    <name type="scientific">Daedalea quercina L-15889</name>
    <dbReference type="NCBI Taxonomy" id="1314783"/>
    <lineage>
        <taxon>Eukaryota</taxon>
        <taxon>Fungi</taxon>
        <taxon>Dikarya</taxon>
        <taxon>Basidiomycota</taxon>
        <taxon>Agaricomycotina</taxon>
        <taxon>Agaricomycetes</taxon>
        <taxon>Polyporales</taxon>
        <taxon>Fomitopsis</taxon>
    </lineage>
</organism>
<accession>A0A165QHP9</accession>
<feature type="region of interest" description="Disordered" evidence="1">
    <location>
        <begin position="21"/>
        <end position="106"/>
    </location>
</feature>
<feature type="compositionally biased region" description="Basic residues" evidence="1">
    <location>
        <begin position="39"/>
        <end position="62"/>
    </location>
</feature>
<dbReference type="Pfam" id="PF10469">
    <property type="entry name" value="AKAP7_NLS"/>
    <property type="match status" value="1"/>
</dbReference>
<dbReference type="PANTHER" id="PTHR13360">
    <property type="entry name" value="ACTIVATING SIGNAL COINTEGRATOR 1 COMPLEX SUBUNIT 1"/>
    <property type="match status" value="1"/>
</dbReference>
<dbReference type="Proteomes" id="UP000076727">
    <property type="component" value="Unassembled WGS sequence"/>
</dbReference>
<dbReference type="AlphaFoldDB" id="A0A165QHP9"/>
<dbReference type="STRING" id="1314783.A0A165QHP9"/>
<evidence type="ECO:0000256" key="1">
    <source>
        <dbReference type="SAM" id="MobiDB-lite"/>
    </source>
</evidence>
<dbReference type="PANTHER" id="PTHR13360:SF1">
    <property type="entry name" value="ACTIVATING SIGNAL COINTEGRATOR 1 COMPLEX SUBUNIT 1"/>
    <property type="match status" value="1"/>
</dbReference>
<dbReference type="OrthoDB" id="277832at2759"/>
<dbReference type="Gene3D" id="3.90.1140.10">
    <property type="entry name" value="Cyclic phosphodiesterase"/>
    <property type="match status" value="1"/>
</dbReference>
<feature type="region of interest" description="Disordered" evidence="1">
    <location>
        <begin position="317"/>
        <end position="340"/>
    </location>
</feature>
<proteinExistence type="predicted"/>
<feature type="region of interest" description="Disordered" evidence="1">
    <location>
        <begin position="162"/>
        <end position="184"/>
    </location>
</feature>
<dbReference type="GO" id="GO:0006355">
    <property type="term" value="P:regulation of DNA-templated transcription"/>
    <property type="evidence" value="ECO:0007669"/>
    <property type="project" value="TreeGrafter"/>
</dbReference>
<dbReference type="InterPro" id="IPR009210">
    <property type="entry name" value="ASCC1"/>
</dbReference>
<dbReference type="InterPro" id="IPR019510">
    <property type="entry name" value="AKAP7-like_phosphoesterase"/>
</dbReference>
<dbReference type="GO" id="GO:0005634">
    <property type="term" value="C:nucleus"/>
    <property type="evidence" value="ECO:0007669"/>
    <property type="project" value="TreeGrafter"/>
</dbReference>
<evidence type="ECO:0000313" key="4">
    <source>
        <dbReference type="Proteomes" id="UP000076727"/>
    </source>
</evidence>
<sequence length="379" mass="40669">METTASIVEIVEAEEIPVVEEVEGVTVEPSLGEGERGGRGRGRGRGRGWRRGYRGRRGRGRGRGAAPTEDGHAEAEEGEQAAGASESRAPRAPHHRRWGPPRPRPTHFISLPIGHHAELQKTVSSFTDALLTSDPAIEGLDQSIVVPARRLHITLGVMDLATDTDQSGPTAASDEAEEGAPEQKPTLASAIAHLESLKPEILNLLAGHKLCVELSTIDIMRSGGASRKRANVVWVGPPHDGELGERLKTVAEFINESFKSAGFLLDDHRPLTLHCTLLNTIYRKPRPKNGWRTHFSFNSILASDALRAIALEPDTLLTGGDGSEEGDTAESKGKGRAGAKNEPVHVDLGAWDVDEVQICEMGSHGPEGEYVCVGKIALA</sequence>
<evidence type="ECO:0000313" key="3">
    <source>
        <dbReference type="EMBL" id="KZT69482.1"/>
    </source>
</evidence>
<gene>
    <name evidence="3" type="ORF">DAEQUDRAFT_726430</name>
</gene>